<dbReference type="InterPro" id="IPR051166">
    <property type="entry name" value="Threonine_Synthase"/>
</dbReference>
<proteinExistence type="predicted"/>
<accession>A0A1H0KB23</accession>
<dbReference type="Pfam" id="PF24857">
    <property type="entry name" value="THR4_C"/>
    <property type="match status" value="1"/>
</dbReference>
<sequence length="509" mass="55970">MRYLSTRGHADRKSFCEILLEGLAPDGGLYLPEHYPQIDGAALTRLRAAYHEQGYAELAFQILSLYIDDIPAADLKRLCEKTYTAEVFGTGEIVPLRHLENSLWLEALSNGPTLAFKDMAMQLLGNLFEYELGRRGEELNILGATSGDTGSAAEYAMRGKRGIRVFMTSPHGRMSAFQQAQMFSLQDANIFNIAIEGVFDDCQDIVKAVSNDLEFKRRFKIGTVNSINWARLLAQVVYYFAGYFQATENMAPTLGTGVSSLPPEGAGSPGDGPAANRNDQKVSFTVPSGNFGNVCAGHVARMMGLPIDRLVVATNENDVLDEFFRTGIYRVRGSADTHETSSPSMDISKASNFERFVFDLLGRDAEATRRLFGEAVVREGRFDLSSDPRFAEAASRYGFVSGRSTHADRIATIRDTFQRFGITIDTHTADGVKVAREHTEPGVPMLVLETALPIKFAETIQEALGHAPERPAKFDGIERLPKRVQVMPADVDLVKAYITRHCDGTAAAA</sequence>
<dbReference type="AlphaFoldDB" id="A0A1H0KB23"/>
<feature type="domain" description="Threonine synthase N-terminal" evidence="2">
    <location>
        <begin position="2"/>
        <end position="83"/>
    </location>
</feature>
<dbReference type="InterPro" id="IPR029144">
    <property type="entry name" value="Thr_synth_N"/>
</dbReference>
<feature type="region of interest" description="Disordered" evidence="1">
    <location>
        <begin position="255"/>
        <end position="282"/>
    </location>
</feature>
<dbReference type="PANTHER" id="PTHR42690:SF1">
    <property type="entry name" value="THREONINE SYNTHASE-LIKE 2"/>
    <property type="match status" value="1"/>
</dbReference>
<evidence type="ECO:0000259" key="2">
    <source>
        <dbReference type="Pfam" id="PF14821"/>
    </source>
</evidence>
<dbReference type="EMBL" id="FNJL01000001">
    <property type="protein sequence ID" value="SDO53056.1"/>
    <property type="molecule type" value="Genomic_DNA"/>
</dbReference>
<dbReference type="Gene3D" id="3.90.1380.10">
    <property type="entry name" value="Threonine synthase, N-terminal domain"/>
    <property type="match status" value="1"/>
</dbReference>
<organism evidence="3 4">
    <name type="scientific">Paracidovorax cattleyae</name>
    <dbReference type="NCBI Taxonomy" id="80868"/>
    <lineage>
        <taxon>Bacteria</taxon>
        <taxon>Pseudomonadati</taxon>
        <taxon>Pseudomonadota</taxon>
        <taxon>Betaproteobacteria</taxon>
        <taxon>Burkholderiales</taxon>
        <taxon>Comamonadaceae</taxon>
        <taxon>Paracidovorax</taxon>
    </lineage>
</organism>
<dbReference type="InterPro" id="IPR037158">
    <property type="entry name" value="Thr_synth_N_sf"/>
</dbReference>
<dbReference type="InterPro" id="IPR036052">
    <property type="entry name" value="TrpB-like_PALP_sf"/>
</dbReference>
<dbReference type="SUPFAM" id="SSF53686">
    <property type="entry name" value="Tryptophan synthase beta subunit-like PLP-dependent enzymes"/>
    <property type="match status" value="1"/>
</dbReference>
<protein>
    <submittedName>
        <fullName evidence="3">L-threonine synthase</fullName>
    </submittedName>
</protein>
<dbReference type="RefSeq" id="WP_092831803.1">
    <property type="nucleotide sequence ID" value="NZ_CP028290.1"/>
</dbReference>
<dbReference type="PANTHER" id="PTHR42690">
    <property type="entry name" value="THREONINE SYNTHASE FAMILY MEMBER"/>
    <property type="match status" value="1"/>
</dbReference>
<evidence type="ECO:0000256" key="1">
    <source>
        <dbReference type="SAM" id="MobiDB-lite"/>
    </source>
</evidence>
<gene>
    <name evidence="3" type="ORF">SAMN04489708_101159</name>
</gene>
<dbReference type="Gene3D" id="3.40.50.1100">
    <property type="match status" value="2"/>
</dbReference>
<dbReference type="CDD" id="cd01560">
    <property type="entry name" value="Thr-synth_2"/>
    <property type="match status" value="1"/>
</dbReference>
<dbReference type="Proteomes" id="UP000199317">
    <property type="component" value="Unassembled WGS sequence"/>
</dbReference>
<reference evidence="4" key="1">
    <citation type="submission" date="2016-10" db="EMBL/GenBank/DDBJ databases">
        <authorList>
            <person name="Varghese N."/>
            <person name="Submissions S."/>
        </authorList>
    </citation>
    <scope>NUCLEOTIDE SEQUENCE [LARGE SCALE GENOMIC DNA]</scope>
    <source>
        <strain evidence="4">DSM 17101</strain>
    </source>
</reference>
<name>A0A1H0KB23_9BURK</name>
<dbReference type="OrthoDB" id="9763107at2"/>
<evidence type="ECO:0000313" key="4">
    <source>
        <dbReference type="Proteomes" id="UP000199317"/>
    </source>
</evidence>
<dbReference type="Pfam" id="PF14821">
    <property type="entry name" value="Thr_synth_N"/>
    <property type="match status" value="1"/>
</dbReference>
<evidence type="ECO:0000313" key="3">
    <source>
        <dbReference type="EMBL" id="SDO53056.1"/>
    </source>
</evidence>
<keyword evidence="4" id="KW-1185">Reference proteome</keyword>